<dbReference type="Gene3D" id="2.60.40.1120">
    <property type="entry name" value="Carboxypeptidase-like, regulatory domain"/>
    <property type="match status" value="1"/>
</dbReference>
<evidence type="ECO:0000256" key="8">
    <source>
        <dbReference type="PROSITE-ProRule" id="PRU01360"/>
    </source>
</evidence>
<gene>
    <name evidence="12" type="ORF">Q0590_24090</name>
</gene>
<dbReference type="Proteomes" id="UP001168528">
    <property type="component" value="Unassembled WGS sequence"/>
</dbReference>
<comment type="subcellular location">
    <subcellularLocation>
        <location evidence="1 8">Cell outer membrane</location>
        <topology evidence="1 8">Multi-pass membrane protein</topology>
    </subcellularLocation>
</comment>
<dbReference type="NCBIfam" id="TIGR04057">
    <property type="entry name" value="SusC_RagA_signa"/>
    <property type="match status" value="1"/>
</dbReference>
<dbReference type="SUPFAM" id="SSF49464">
    <property type="entry name" value="Carboxypeptidase regulatory domain-like"/>
    <property type="match status" value="1"/>
</dbReference>
<dbReference type="RefSeq" id="WP_302040179.1">
    <property type="nucleotide sequence ID" value="NZ_JAUKPO010000018.1"/>
</dbReference>
<dbReference type="Pfam" id="PF13715">
    <property type="entry name" value="CarbopepD_reg_2"/>
    <property type="match status" value="1"/>
</dbReference>
<dbReference type="InterPro" id="IPR000531">
    <property type="entry name" value="Beta-barrel_TonB"/>
</dbReference>
<dbReference type="Pfam" id="PF00593">
    <property type="entry name" value="TonB_dep_Rec_b-barrel"/>
    <property type="match status" value="1"/>
</dbReference>
<name>A0ABT8RDR7_9BACT</name>
<dbReference type="PROSITE" id="PS52016">
    <property type="entry name" value="TONB_DEPENDENT_REC_3"/>
    <property type="match status" value="1"/>
</dbReference>
<keyword evidence="12" id="KW-0675">Receptor</keyword>
<dbReference type="InterPro" id="IPR012910">
    <property type="entry name" value="Plug_dom"/>
</dbReference>
<evidence type="ECO:0000256" key="1">
    <source>
        <dbReference type="ARBA" id="ARBA00004571"/>
    </source>
</evidence>
<protein>
    <submittedName>
        <fullName evidence="12">TonB-dependent receptor</fullName>
    </submittedName>
</protein>
<dbReference type="InterPro" id="IPR039426">
    <property type="entry name" value="TonB-dep_rcpt-like"/>
</dbReference>
<comment type="caution">
    <text evidence="12">The sequence shown here is derived from an EMBL/GenBank/DDBJ whole genome shotgun (WGS) entry which is preliminary data.</text>
</comment>
<keyword evidence="5 9" id="KW-0798">TonB box</keyword>
<dbReference type="InterPro" id="IPR036942">
    <property type="entry name" value="Beta-barrel_TonB_sf"/>
</dbReference>
<evidence type="ECO:0000259" key="11">
    <source>
        <dbReference type="Pfam" id="PF07715"/>
    </source>
</evidence>
<keyword evidence="7 8" id="KW-0998">Cell outer membrane</keyword>
<evidence type="ECO:0000313" key="12">
    <source>
        <dbReference type="EMBL" id="MDO1449378.1"/>
    </source>
</evidence>
<dbReference type="InterPro" id="IPR037066">
    <property type="entry name" value="Plug_dom_sf"/>
</dbReference>
<dbReference type="EMBL" id="JAUKPO010000018">
    <property type="protein sequence ID" value="MDO1449378.1"/>
    <property type="molecule type" value="Genomic_DNA"/>
</dbReference>
<evidence type="ECO:0000256" key="2">
    <source>
        <dbReference type="ARBA" id="ARBA00022448"/>
    </source>
</evidence>
<evidence type="ECO:0000256" key="9">
    <source>
        <dbReference type="RuleBase" id="RU003357"/>
    </source>
</evidence>
<organism evidence="12 13">
    <name type="scientific">Rhodocytophaga aerolata</name>
    <dbReference type="NCBI Taxonomy" id="455078"/>
    <lineage>
        <taxon>Bacteria</taxon>
        <taxon>Pseudomonadati</taxon>
        <taxon>Bacteroidota</taxon>
        <taxon>Cytophagia</taxon>
        <taxon>Cytophagales</taxon>
        <taxon>Rhodocytophagaceae</taxon>
        <taxon>Rhodocytophaga</taxon>
    </lineage>
</organism>
<evidence type="ECO:0000256" key="5">
    <source>
        <dbReference type="ARBA" id="ARBA00023077"/>
    </source>
</evidence>
<keyword evidence="4 8" id="KW-0812">Transmembrane</keyword>
<feature type="domain" description="TonB-dependent receptor-like beta-barrel" evidence="10">
    <location>
        <begin position="456"/>
        <end position="769"/>
    </location>
</feature>
<evidence type="ECO:0000256" key="3">
    <source>
        <dbReference type="ARBA" id="ARBA00022452"/>
    </source>
</evidence>
<evidence type="ECO:0000256" key="6">
    <source>
        <dbReference type="ARBA" id="ARBA00023136"/>
    </source>
</evidence>
<keyword evidence="6 8" id="KW-0472">Membrane</keyword>
<dbReference type="InterPro" id="IPR023997">
    <property type="entry name" value="TonB-dep_OMP_SusC/RagA_CS"/>
</dbReference>
<dbReference type="InterPro" id="IPR023996">
    <property type="entry name" value="TonB-dep_OMP_SusC/RagA"/>
</dbReference>
<dbReference type="Gene3D" id="2.40.170.20">
    <property type="entry name" value="TonB-dependent receptor, beta-barrel domain"/>
    <property type="match status" value="1"/>
</dbReference>
<accession>A0ABT8RDR7</accession>
<reference evidence="12" key="1">
    <citation type="submission" date="2023-07" db="EMBL/GenBank/DDBJ databases">
        <title>The genome sequence of Rhodocytophaga aerolata KACC 12507.</title>
        <authorList>
            <person name="Zhang X."/>
        </authorList>
    </citation>
    <scope>NUCLEOTIDE SEQUENCE</scope>
    <source>
        <strain evidence="12">KACC 12507</strain>
    </source>
</reference>
<keyword evidence="2 8" id="KW-0813">Transport</keyword>
<evidence type="ECO:0000259" key="10">
    <source>
        <dbReference type="Pfam" id="PF00593"/>
    </source>
</evidence>
<dbReference type="Pfam" id="PF07715">
    <property type="entry name" value="Plug"/>
    <property type="match status" value="1"/>
</dbReference>
<dbReference type="Gene3D" id="2.170.130.10">
    <property type="entry name" value="TonB-dependent receptor, plug domain"/>
    <property type="match status" value="1"/>
</dbReference>
<feature type="domain" description="TonB-dependent receptor plug" evidence="11">
    <location>
        <begin position="124"/>
        <end position="248"/>
    </location>
</feature>
<evidence type="ECO:0000313" key="13">
    <source>
        <dbReference type="Proteomes" id="UP001168528"/>
    </source>
</evidence>
<dbReference type="SUPFAM" id="SSF56935">
    <property type="entry name" value="Porins"/>
    <property type="match status" value="1"/>
</dbReference>
<dbReference type="InterPro" id="IPR008969">
    <property type="entry name" value="CarboxyPept-like_regulatory"/>
</dbReference>
<evidence type="ECO:0000256" key="4">
    <source>
        <dbReference type="ARBA" id="ARBA00022692"/>
    </source>
</evidence>
<evidence type="ECO:0000256" key="7">
    <source>
        <dbReference type="ARBA" id="ARBA00023237"/>
    </source>
</evidence>
<comment type="similarity">
    <text evidence="8 9">Belongs to the TonB-dependent receptor family.</text>
</comment>
<sequence>MEARPLLKPLRLVFLLQFLCMIHLSLAQSAVEVRLTGVITSEMDGSPLPGANVIVQSTSKGTTTDANGQFQLTVPANATLVISYIGYQSRTIAVGNQTQIKVALTPDVSSLDEVVVVGYGTVKKSDLSGSVATVAAEEIKSLPIASLEQGIQGRVAGVQVMQGNSAPGGAPQVRIRGANTVLGGSEPLYVIDGVPVYNAGLINEDGLNIGTQPSNALASINPNDIESMEILKDASATAIYGARGANGVVIITTKRGKAGERGQLSFESYYGMQQVSNKLDLMNAQDFIRIMNERARNLGQAEPYANPAQYTTSTDWQDLLFRTAPIQNYSLSYSGGSKQNQYNVSGNWFDQQGIVINSGFKRGSVRINLDNKINDQLKFVTSLTASRSINNRASNNWLSNAFSAFPTVNPYNSNGGYNDFSDSEAAADPTNPLEVVEKSLNKLTVDRILGSVMGEYTLLEGLTFSIRMGLDNQNQLNDIFVRRGNFTYPFPGATVKQDYNTNVLNENILSFNRELNGKHKINAITGFTWQQNTSRYFQQGGTGFQFEAFETNNLGAASITEPNVSSKGQSTILSWLGRVNYVFDDKYIVTFTSRADGSSRFGENNKWAFFPSGALAWRVSRENFMRNIPFISDLKVRTSYGVTGNQEIGLYNSISRMSSVVNVMGASQNAAIGYVPTSLANKDLKWEINKQFDAGIDLSVWQGRVSLTADYYIKRTDDLLANLPIPGSSGFSTILINSGSIENKGFELGATAHLIDKAFTWSINANISRNNTKVLDLAVETAEFFAASIPSPIDRPVNIIREGEVLSAFYGFVEDGLNETGDIRYKDLNGDGVINDNDQTILGSPYPDIIYGFTSNMAFKNFYLSIFFQGVEGVSVFNSNEFLTGNSLARIGNQLTAVNDRWTTDNFNPNAKYPRASNIANRVSDRYIQDASYLRLKNIVLGYNLPAGKLGISWLQAARIYVSGQNLLTFTKYNGYDPEVSQTGTNSLVKGLDRGSYPSAKVYNIGLNVTF</sequence>
<keyword evidence="3 8" id="KW-1134">Transmembrane beta strand</keyword>
<dbReference type="NCBIfam" id="TIGR04056">
    <property type="entry name" value="OMP_RagA_SusC"/>
    <property type="match status" value="1"/>
</dbReference>
<keyword evidence="13" id="KW-1185">Reference proteome</keyword>
<proteinExistence type="inferred from homology"/>